<reference evidence="2" key="2">
    <citation type="submission" date="2017-12" db="EMBL/GenBank/DDBJ databases">
        <title>Genome sequence of the Bar-tailed Godwit (Limosa lapponica baueri).</title>
        <authorList>
            <person name="Lima N.C.B."/>
            <person name="Parody-Merino A.M."/>
            <person name="Battley P.F."/>
            <person name="Fidler A.E."/>
            <person name="Prosdocimi F."/>
        </authorList>
    </citation>
    <scope>NUCLEOTIDE SEQUENCE [LARGE SCALE GENOMIC DNA]</scope>
</reference>
<gene>
    <name evidence="1" type="ORF">llap_2772</name>
</gene>
<reference evidence="2" key="1">
    <citation type="submission" date="2017-11" db="EMBL/GenBank/DDBJ databases">
        <authorList>
            <person name="Lima N.C."/>
            <person name="Parody-Merino A.M."/>
            <person name="Battley P.F."/>
            <person name="Fidler A.E."/>
            <person name="Prosdocimi F."/>
        </authorList>
    </citation>
    <scope>NUCLEOTIDE SEQUENCE [LARGE SCALE GENOMIC DNA]</scope>
</reference>
<name>A0A2I0ULK5_LIMLA</name>
<dbReference type="Proteomes" id="UP000233556">
    <property type="component" value="Unassembled WGS sequence"/>
</dbReference>
<evidence type="ECO:0000313" key="1">
    <source>
        <dbReference type="EMBL" id="PKU46937.1"/>
    </source>
</evidence>
<proteinExistence type="predicted"/>
<dbReference type="PANTHER" id="PTHR33332">
    <property type="entry name" value="REVERSE TRANSCRIPTASE DOMAIN-CONTAINING PROTEIN"/>
    <property type="match status" value="1"/>
</dbReference>
<dbReference type="AlphaFoldDB" id="A0A2I0ULK5"/>
<keyword evidence="2" id="KW-1185">Reference proteome</keyword>
<dbReference type="EMBL" id="KZ505694">
    <property type="protein sequence ID" value="PKU46937.1"/>
    <property type="molecule type" value="Genomic_DNA"/>
</dbReference>
<sequence>MILCNREELSPCSMSGHAGAFIWVSHGRNLPGMSFPPAFSFLKVKPTIFPIFSPFEATQVWMEHFKRLHFTKPLSVHPSIHPSIVSEKSWQSNEVPTDWKRGNITLIFKKGKKEELGNYRPVSHTSIPGKFMEQILLETMLKHMENKKVVGDSQHGFTGGKGCLINLVAFFDRVTALVDKASGTDIIYLHMCKAIDTVPHDNLVSKLEKYGFDG</sequence>
<dbReference type="OrthoDB" id="10063195at2759"/>
<evidence type="ECO:0000313" key="2">
    <source>
        <dbReference type="Proteomes" id="UP000233556"/>
    </source>
</evidence>
<accession>A0A2I0ULK5</accession>
<organism evidence="1 2">
    <name type="scientific">Limosa lapponica baueri</name>
    <dbReference type="NCBI Taxonomy" id="1758121"/>
    <lineage>
        <taxon>Eukaryota</taxon>
        <taxon>Metazoa</taxon>
        <taxon>Chordata</taxon>
        <taxon>Craniata</taxon>
        <taxon>Vertebrata</taxon>
        <taxon>Euteleostomi</taxon>
        <taxon>Archelosauria</taxon>
        <taxon>Archosauria</taxon>
        <taxon>Dinosauria</taxon>
        <taxon>Saurischia</taxon>
        <taxon>Theropoda</taxon>
        <taxon>Coelurosauria</taxon>
        <taxon>Aves</taxon>
        <taxon>Neognathae</taxon>
        <taxon>Neoaves</taxon>
        <taxon>Charadriiformes</taxon>
        <taxon>Scolopacidae</taxon>
        <taxon>Limosa</taxon>
    </lineage>
</organism>
<protein>
    <submittedName>
        <fullName evidence="1">Uncharacterized protein</fullName>
    </submittedName>
</protein>